<sequence>MNRFQSIFNEINKYINYMLYDDYIIFSSNYIQCMNKILCVLKNTLSKIQDIYFKYILHPKIKASVATASMMPISIP</sequence>
<organism evidence="1">
    <name type="scientific">viral metagenome</name>
    <dbReference type="NCBI Taxonomy" id="1070528"/>
    <lineage>
        <taxon>unclassified sequences</taxon>
        <taxon>metagenomes</taxon>
        <taxon>organismal metagenomes</taxon>
    </lineage>
</organism>
<name>A0A6C0LNM3_9ZZZZ</name>
<accession>A0A6C0LNM3</accession>
<proteinExistence type="predicted"/>
<dbReference type="EMBL" id="MN740531">
    <property type="protein sequence ID" value="QHU31605.1"/>
    <property type="molecule type" value="Genomic_DNA"/>
</dbReference>
<protein>
    <submittedName>
        <fullName evidence="1">Uncharacterized protein</fullName>
    </submittedName>
</protein>
<reference evidence="1" key="1">
    <citation type="journal article" date="2020" name="Nature">
        <title>Giant virus diversity and host interactions through global metagenomics.</title>
        <authorList>
            <person name="Schulz F."/>
            <person name="Roux S."/>
            <person name="Paez-Espino D."/>
            <person name="Jungbluth S."/>
            <person name="Walsh D.A."/>
            <person name="Denef V.J."/>
            <person name="McMahon K.D."/>
            <person name="Konstantinidis K.T."/>
            <person name="Eloe-Fadrosh E.A."/>
            <person name="Kyrpides N.C."/>
            <person name="Woyke T."/>
        </authorList>
    </citation>
    <scope>NUCLEOTIDE SEQUENCE</scope>
    <source>
        <strain evidence="1">GVMAG-M-3300027963-21</strain>
    </source>
</reference>
<dbReference type="AlphaFoldDB" id="A0A6C0LNM3"/>
<evidence type="ECO:0000313" key="1">
    <source>
        <dbReference type="EMBL" id="QHU31605.1"/>
    </source>
</evidence>